<feature type="region of interest" description="Disordered" evidence="6">
    <location>
        <begin position="179"/>
        <end position="274"/>
    </location>
</feature>
<feature type="signal peptide" evidence="7">
    <location>
        <begin position="1"/>
        <end position="18"/>
    </location>
</feature>
<dbReference type="SUPFAM" id="SSF57625">
    <property type="entry name" value="Invertebrate chitin-binding proteins"/>
    <property type="match status" value="1"/>
</dbReference>
<dbReference type="Pfam" id="PF01607">
    <property type="entry name" value="CBM_14"/>
    <property type="match status" value="1"/>
</dbReference>
<dbReference type="SMART" id="SM00494">
    <property type="entry name" value="ChtBD2"/>
    <property type="match status" value="1"/>
</dbReference>
<dbReference type="Gene3D" id="2.170.140.10">
    <property type="entry name" value="Chitin binding domain"/>
    <property type="match status" value="1"/>
</dbReference>
<sequence length="335" mass="37249">MLLSLIAVVVSQVSRCAASTLPCGGSQNVYVCNIHDPSKFDICIGEHKYTMSCPGGLHFNTLRQVCDWPQNADCGRPPQQHAPDAPRLAGDSRMVQGEDADSNWRLQAHGAPSNKLLAEKEGPPSREERQRQGRDVAARDYSRHRSRENDINDDREVDDRFQLVHYPWWTSRGASPVALRNRFPMPVPGPRTPSRANDDGASRPGSEPRAQYRQALELNHRPAAPPRRKLQPPLPPPPGSQQVPQQQPLSASAPIAAAAASEPKRNKKPQKTGLESWWPGAWTWHPEHHADLVERDGGERYASERRRIATVAIATFGCPEDWILRLASVDEIVEG</sequence>
<dbReference type="InterPro" id="IPR002557">
    <property type="entry name" value="Chitin-bd_dom"/>
</dbReference>
<protein>
    <recommendedName>
        <fullName evidence="8">Chitin-binding type-2 domain-containing protein</fullName>
    </recommendedName>
</protein>
<dbReference type="PANTHER" id="PTHR23301">
    <property type="entry name" value="CHITIN BINDING PERITROPHIN-A"/>
    <property type="match status" value="1"/>
</dbReference>
<feature type="region of interest" description="Disordered" evidence="6">
    <location>
        <begin position="75"/>
        <end position="151"/>
    </location>
</feature>
<dbReference type="PANTHER" id="PTHR23301:SF0">
    <property type="entry name" value="CHITIN-BINDING TYPE-2 DOMAIN-CONTAINING PROTEIN-RELATED"/>
    <property type="match status" value="1"/>
</dbReference>
<evidence type="ECO:0000256" key="4">
    <source>
        <dbReference type="ARBA" id="ARBA00023157"/>
    </source>
</evidence>
<keyword evidence="10" id="KW-1185">Reference proteome</keyword>
<evidence type="ECO:0000256" key="6">
    <source>
        <dbReference type="SAM" id="MobiDB-lite"/>
    </source>
</evidence>
<accession>A0A2T7NUN0</accession>
<evidence type="ECO:0000259" key="8">
    <source>
        <dbReference type="PROSITE" id="PS50940"/>
    </source>
</evidence>
<dbReference type="GO" id="GO:0008061">
    <property type="term" value="F:chitin binding"/>
    <property type="evidence" value="ECO:0007669"/>
    <property type="project" value="UniProtKB-KW"/>
</dbReference>
<evidence type="ECO:0000256" key="2">
    <source>
        <dbReference type="ARBA" id="ARBA00022729"/>
    </source>
</evidence>
<dbReference type="InterPro" id="IPR036508">
    <property type="entry name" value="Chitin-bd_dom_sf"/>
</dbReference>
<keyword evidence="5" id="KW-0325">Glycoprotein</keyword>
<dbReference type="OrthoDB" id="504708at2759"/>
<feature type="compositionally biased region" description="Low complexity" evidence="6">
    <location>
        <begin position="240"/>
        <end position="260"/>
    </location>
</feature>
<keyword evidence="3" id="KW-0677">Repeat</keyword>
<organism evidence="9 10">
    <name type="scientific">Pomacea canaliculata</name>
    <name type="common">Golden apple snail</name>
    <dbReference type="NCBI Taxonomy" id="400727"/>
    <lineage>
        <taxon>Eukaryota</taxon>
        <taxon>Metazoa</taxon>
        <taxon>Spiralia</taxon>
        <taxon>Lophotrochozoa</taxon>
        <taxon>Mollusca</taxon>
        <taxon>Gastropoda</taxon>
        <taxon>Caenogastropoda</taxon>
        <taxon>Architaenioglossa</taxon>
        <taxon>Ampullarioidea</taxon>
        <taxon>Ampullariidae</taxon>
        <taxon>Pomacea</taxon>
    </lineage>
</organism>
<reference evidence="9 10" key="1">
    <citation type="submission" date="2018-04" db="EMBL/GenBank/DDBJ databases">
        <title>The genome of golden apple snail Pomacea canaliculata provides insight into stress tolerance and invasive adaptation.</title>
        <authorList>
            <person name="Liu C."/>
            <person name="Liu B."/>
            <person name="Ren Y."/>
            <person name="Zhang Y."/>
            <person name="Wang H."/>
            <person name="Li S."/>
            <person name="Jiang F."/>
            <person name="Yin L."/>
            <person name="Zhang G."/>
            <person name="Qian W."/>
            <person name="Fan W."/>
        </authorList>
    </citation>
    <scope>NUCLEOTIDE SEQUENCE [LARGE SCALE GENOMIC DNA]</scope>
    <source>
        <strain evidence="9">SZHN2017</strain>
        <tissue evidence="9">Muscle</tissue>
    </source>
</reference>
<evidence type="ECO:0000313" key="9">
    <source>
        <dbReference type="EMBL" id="PVD24887.1"/>
    </source>
</evidence>
<keyword evidence="2 7" id="KW-0732">Signal</keyword>
<evidence type="ECO:0000256" key="7">
    <source>
        <dbReference type="SAM" id="SignalP"/>
    </source>
</evidence>
<dbReference type="AlphaFoldDB" id="A0A2T7NUN0"/>
<evidence type="ECO:0000256" key="1">
    <source>
        <dbReference type="ARBA" id="ARBA00022669"/>
    </source>
</evidence>
<dbReference type="EMBL" id="PZQS01000009">
    <property type="protein sequence ID" value="PVD24887.1"/>
    <property type="molecule type" value="Genomic_DNA"/>
</dbReference>
<evidence type="ECO:0000256" key="3">
    <source>
        <dbReference type="ARBA" id="ARBA00022737"/>
    </source>
</evidence>
<feature type="chain" id="PRO_5015643024" description="Chitin-binding type-2 domain-containing protein" evidence="7">
    <location>
        <begin position="19"/>
        <end position="335"/>
    </location>
</feature>
<feature type="compositionally biased region" description="Basic and acidic residues" evidence="6">
    <location>
        <begin position="117"/>
        <end position="151"/>
    </location>
</feature>
<evidence type="ECO:0000256" key="5">
    <source>
        <dbReference type="ARBA" id="ARBA00023180"/>
    </source>
</evidence>
<comment type="caution">
    <text evidence="9">The sequence shown here is derived from an EMBL/GenBank/DDBJ whole genome shotgun (WGS) entry which is preliminary data.</text>
</comment>
<keyword evidence="4" id="KW-1015">Disulfide bond</keyword>
<keyword evidence="1" id="KW-0147">Chitin-binding</keyword>
<dbReference type="GO" id="GO:0005576">
    <property type="term" value="C:extracellular region"/>
    <property type="evidence" value="ECO:0007669"/>
    <property type="project" value="InterPro"/>
</dbReference>
<dbReference type="PROSITE" id="PS50940">
    <property type="entry name" value="CHIT_BIND_II"/>
    <property type="match status" value="1"/>
</dbReference>
<feature type="domain" description="Chitin-binding type-2" evidence="8">
    <location>
        <begin position="20"/>
        <end position="76"/>
    </location>
</feature>
<dbReference type="Proteomes" id="UP000245119">
    <property type="component" value="Linkage Group LG9"/>
</dbReference>
<gene>
    <name evidence="9" type="ORF">C0Q70_15377</name>
</gene>
<dbReference type="InterPro" id="IPR051940">
    <property type="entry name" value="Chitin_bind-dev_reg"/>
</dbReference>
<proteinExistence type="predicted"/>
<evidence type="ECO:0000313" key="10">
    <source>
        <dbReference type="Proteomes" id="UP000245119"/>
    </source>
</evidence>
<name>A0A2T7NUN0_POMCA</name>